<dbReference type="GO" id="GO:0032259">
    <property type="term" value="P:methylation"/>
    <property type="evidence" value="ECO:0007669"/>
    <property type="project" value="UniProtKB-KW"/>
</dbReference>
<comment type="caution">
    <text evidence="2">The sequence shown here is derived from an EMBL/GenBank/DDBJ whole genome shotgun (WGS) entry which is preliminary data.</text>
</comment>
<dbReference type="OrthoDB" id="939937at2"/>
<accession>A0A5R9IZW8</accession>
<dbReference type="Gene3D" id="3.40.50.150">
    <property type="entry name" value="Vaccinia Virus protein VP39"/>
    <property type="match status" value="1"/>
</dbReference>
<proteinExistence type="predicted"/>
<dbReference type="RefSeq" id="WP_138327650.1">
    <property type="nucleotide sequence ID" value="NZ_VCDI01000009.1"/>
</dbReference>
<dbReference type="AlphaFoldDB" id="A0A5R9IZW8"/>
<keyword evidence="3" id="KW-1185">Reference proteome</keyword>
<dbReference type="PANTHER" id="PTHR43036:SF2">
    <property type="entry name" value="OS04G0481300 PROTEIN"/>
    <property type="match status" value="1"/>
</dbReference>
<keyword evidence="2" id="KW-0808">Transferase</keyword>
<evidence type="ECO:0000313" key="3">
    <source>
        <dbReference type="Proteomes" id="UP000305654"/>
    </source>
</evidence>
<dbReference type="SUPFAM" id="SSF53335">
    <property type="entry name" value="S-adenosyl-L-methionine-dependent methyltransferases"/>
    <property type="match status" value="1"/>
</dbReference>
<dbReference type="Proteomes" id="UP000305654">
    <property type="component" value="Unassembled WGS sequence"/>
</dbReference>
<evidence type="ECO:0000313" key="2">
    <source>
        <dbReference type="EMBL" id="TLU70980.1"/>
    </source>
</evidence>
<gene>
    <name evidence="2" type="ORF">FE263_19200</name>
</gene>
<dbReference type="GO" id="GO:0008757">
    <property type="term" value="F:S-adenosylmethionine-dependent methyltransferase activity"/>
    <property type="evidence" value="ECO:0007669"/>
    <property type="project" value="InterPro"/>
</dbReference>
<protein>
    <submittedName>
        <fullName evidence="2">Class I SAM-dependent methyltransferase</fullName>
    </submittedName>
</protein>
<dbReference type="PANTHER" id="PTHR43036">
    <property type="entry name" value="OSJNBB0011N17.9 PROTEIN"/>
    <property type="match status" value="1"/>
</dbReference>
<feature type="domain" description="Methyltransferase type 11" evidence="1">
    <location>
        <begin position="101"/>
        <end position="146"/>
    </location>
</feature>
<dbReference type="EMBL" id="VCDI01000009">
    <property type="protein sequence ID" value="TLU70980.1"/>
    <property type="molecule type" value="Genomic_DNA"/>
</dbReference>
<organism evidence="2 3">
    <name type="scientific">Lichenicoccus roseus</name>
    <dbReference type="NCBI Taxonomy" id="2683649"/>
    <lineage>
        <taxon>Bacteria</taxon>
        <taxon>Pseudomonadati</taxon>
        <taxon>Pseudomonadota</taxon>
        <taxon>Alphaproteobacteria</taxon>
        <taxon>Acetobacterales</taxon>
        <taxon>Acetobacteraceae</taxon>
        <taxon>Lichenicoccus</taxon>
    </lineage>
</organism>
<dbReference type="InterPro" id="IPR029063">
    <property type="entry name" value="SAM-dependent_MTases_sf"/>
</dbReference>
<dbReference type="Pfam" id="PF08241">
    <property type="entry name" value="Methyltransf_11"/>
    <property type="match status" value="1"/>
</dbReference>
<dbReference type="InterPro" id="IPR013216">
    <property type="entry name" value="Methyltransf_11"/>
</dbReference>
<name>A0A5R9IZW8_9PROT</name>
<keyword evidence="2" id="KW-0489">Methyltransferase</keyword>
<evidence type="ECO:0000259" key="1">
    <source>
        <dbReference type="Pfam" id="PF08241"/>
    </source>
</evidence>
<sequence>MRDLEGFHPAAFSKADPEPDALFYAEPRLVTHIDDGAINAVTALYRTVLPENGVILDLMSSWVSHLPEEMVFERVIGHGLNEAELLENPRLDDHFVADLNAAPSLPLADRSLDGACMCVAVQYLQQPVSVFRELARVLRPGAPLVITFSNRYFPTKAVAIWQALDGPDRQKLVSICATRAGFTEIETGEVRPEADDPAWQDPIWAVIARVPVPL</sequence>
<reference evidence="2 3" key="1">
    <citation type="submission" date="2019-05" db="EMBL/GenBank/DDBJ databases">
        <authorList>
            <person name="Pankratov T."/>
            <person name="Grouzdev D."/>
        </authorList>
    </citation>
    <scope>NUCLEOTIDE SEQUENCE [LARGE SCALE GENOMIC DNA]</scope>
    <source>
        <strain evidence="2 3">KEBCLARHB70R</strain>
    </source>
</reference>